<dbReference type="GO" id="GO:0051604">
    <property type="term" value="P:protein maturation"/>
    <property type="evidence" value="ECO:0007669"/>
    <property type="project" value="EnsemblFungi"/>
</dbReference>
<keyword evidence="5" id="KW-0143">Chaperone</keyword>
<dbReference type="Gene3D" id="3.30.1220.10">
    <property type="entry name" value="CobW-like, C-terminal domain"/>
    <property type="match status" value="1"/>
</dbReference>
<evidence type="ECO:0000256" key="1">
    <source>
        <dbReference type="ARBA" id="ARBA00022741"/>
    </source>
</evidence>
<name>A0A1L0CIT7_9ASCO</name>
<proteinExistence type="inferred from homology"/>
<comment type="catalytic activity">
    <reaction evidence="7">
        <text>GTP + H2O = GDP + phosphate + H(+)</text>
        <dbReference type="Rhea" id="RHEA:19669"/>
        <dbReference type="ChEBI" id="CHEBI:15377"/>
        <dbReference type="ChEBI" id="CHEBI:15378"/>
        <dbReference type="ChEBI" id="CHEBI:37565"/>
        <dbReference type="ChEBI" id="CHEBI:43474"/>
        <dbReference type="ChEBI" id="CHEBI:58189"/>
    </reaction>
    <physiologicalReaction direction="left-to-right" evidence="7">
        <dbReference type="Rhea" id="RHEA:19670"/>
    </physiologicalReaction>
</comment>
<dbReference type="VEuPathDB" id="FungiDB:HGUI_00885"/>
<dbReference type="PANTHER" id="PTHR13748">
    <property type="entry name" value="COBW-RELATED"/>
    <property type="match status" value="1"/>
</dbReference>
<dbReference type="InterPro" id="IPR027417">
    <property type="entry name" value="P-loop_NTPase"/>
</dbReference>
<dbReference type="GO" id="GO:0003924">
    <property type="term" value="F:GTPase activity"/>
    <property type="evidence" value="ECO:0007669"/>
    <property type="project" value="EnsemblFungi"/>
</dbReference>
<reference evidence="11" key="1">
    <citation type="submission" date="2016-11" db="EMBL/GenBank/DDBJ databases">
        <authorList>
            <person name="Guldener U."/>
        </authorList>
    </citation>
    <scope>NUCLEOTIDE SEQUENCE [LARGE SCALE GENOMIC DNA]</scope>
</reference>
<dbReference type="GO" id="GO:0034224">
    <property type="term" value="P:cellular response to zinc ion starvation"/>
    <property type="evidence" value="ECO:0007669"/>
    <property type="project" value="EnsemblFungi"/>
</dbReference>
<feature type="domain" description="CobW C-terminal" evidence="9">
    <location>
        <begin position="328"/>
        <end position="410"/>
    </location>
</feature>
<dbReference type="EMBL" id="FQNF01000011">
    <property type="protein sequence ID" value="SGZ38685.1"/>
    <property type="molecule type" value="Genomic_DNA"/>
</dbReference>
<dbReference type="CDD" id="cd03112">
    <property type="entry name" value="CobW-like"/>
    <property type="match status" value="1"/>
</dbReference>
<evidence type="ECO:0000256" key="3">
    <source>
        <dbReference type="ARBA" id="ARBA00022833"/>
    </source>
</evidence>
<dbReference type="InterPro" id="IPR003495">
    <property type="entry name" value="CobW/HypB/UreG_nucleotide-bd"/>
</dbReference>
<dbReference type="InterPro" id="IPR036627">
    <property type="entry name" value="CobW-likC_sf"/>
</dbReference>
<dbReference type="GO" id="GO:0008047">
    <property type="term" value="F:enzyme activator activity"/>
    <property type="evidence" value="ECO:0007669"/>
    <property type="project" value="EnsemblFungi"/>
</dbReference>
<keyword evidence="1" id="KW-0547">Nucleotide-binding</keyword>
<gene>
    <name evidence="10" type="ORF">HGUI_00885</name>
</gene>
<dbReference type="Proteomes" id="UP000183365">
    <property type="component" value="Unassembled WGS sequence"/>
</dbReference>
<dbReference type="InterPro" id="IPR051316">
    <property type="entry name" value="Zinc-reg_GTPase_activator"/>
</dbReference>
<evidence type="ECO:0000256" key="5">
    <source>
        <dbReference type="ARBA" id="ARBA00023186"/>
    </source>
</evidence>
<dbReference type="Pfam" id="PF07683">
    <property type="entry name" value="CobW_C"/>
    <property type="match status" value="1"/>
</dbReference>
<keyword evidence="4" id="KW-0342">GTP-binding</keyword>
<dbReference type="PANTHER" id="PTHR13748:SF31">
    <property type="entry name" value="ZINC-REGULATED GTPASE METALLOPROTEIN ACTIVATOR 1A-RELATED"/>
    <property type="match status" value="1"/>
</dbReference>
<keyword evidence="2" id="KW-0378">Hydrolase</keyword>
<dbReference type="Pfam" id="PF02492">
    <property type="entry name" value="cobW"/>
    <property type="match status" value="1"/>
</dbReference>
<dbReference type="GO" id="GO:0005737">
    <property type="term" value="C:cytoplasm"/>
    <property type="evidence" value="ECO:0007669"/>
    <property type="project" value="TreeGrafter"/>
</dbReference>
<evidence type="ECO:0000259" key="9">
    <source>
        <dbReference type="Pfam" id="PF07683"/>
    </source>
</evidence>
<dbReference type="SUPFAM" id="SSF52540">
    <property type="entry name" value="P-loop containing nucleoside triphosphate hydrolases"/>
    <property type="match status" value="1"/>
</dbReference>
<sequence length="429" mass="48606">MSNGKAKLKDFSIKEGERIPKLVLSMDDVKDDLKDNVDIVSNEKINSCNTQLSTELLEVQLKKKIPITIITGFLGSGKSTMLNYLTNHLLQNKQELKIAVIMNEFGDTLDIEKSITIHDKQSNDNTVEWLDLGNGCICCSVKDAGVKAIEDLVKRQHGSIDYIILETSGMADPTNLAKMFWLDESLMSNIRLDGILTVLDSINMKNLVDGKSINEDSFKIISKQVAVADKIIVNKIDQISNDALKTVKAYIQNINNNCEVLSTTYGKINDLRDILFLNGYTSFDSKSKSLSKDQDNNIDSSISTIKIDLPIIHTKETYEEILHYLQKLHWQSFGYNYEDKVESVYGEILRTKGLLIVDIEKRDYKVIQGVRDTFEIMETSSEPFKNTEMGKLVLIGENLNKNLIMKELEEIFNQQVNELLHVHDDNCAH</sequence>
<feature type="domain" description="CobW/HypB/UreG nucleotide-binding" evidence="8">
    <location>
        <begin position="66"/>
        <end position="260"/>
    </location>
</feature>
<keyword evidence="3" id="KW-0862">Zinc</keyword>
<dbReference type="AlphaFoldDB" id="A0A1L0CIT7"/>
<dbReference type="InterPro" id="IPR011629">
    <property type="entry name" value="CobW-like_C"/>
</dbReference>
<accession>A0A1L0CIT7</accession>
<evidence type="ECO:0000256" key="4">
    <source>
        <dbReference type="ARBA" id="ARBA00023134"/>
    </source>
</evidence>
<evidence type="ECO:0000256" key="7">
    <source>
        <dbReference type="ARBA" id="ARBA00049117"/>
    </source>
</evidence>
<protein>
    <recommendedName>
        <fullName evidence="12">COBW domain-containing protein 1</fullName>
    </recommendedName>
</protein>
<organism evidence="10 11">
    <name type="scientific">Hanseniaspora guilliermondii</name>
    <dbReference type="NCBI Taxonomy" id="56406"/>
    <lineage>
        <taxon>Eukaryota</taxon>
        <taxon>Fungi</taxon>
        <taxon>Dikarya</taxon>
        <taxon>Ascomycota</taxon>
        <taxon>Saccharomycotina</taxon>
        <taxon>Saccharomycetes</taxon>
        <taxon>Saccharomycodales</taxon>
        <taxon>Saccharomycodaceae</taxon>
        <taxon>Hanseniaspora</taxon>
    </lineage>
</organism>
<evidence type="ECO:0008006" key="12">
    <source>
        <dbReference type="Google" id="ProtNLM"/>
    </source>
</evidence>
<dbReference type="GO" id="GO:0140827">
    <property type="term" value="F:zinc chaperone activity"/>
    <property type="evidence" value="ECO:0007669"/>
    <property type="project" value="EnsemblFungi"/>
</dbReference>
<dbReference type="Gene3D" id="3.40.50.300">
    <property type="entry name" value="P-loop containing nucleotide triphosphate hydrolases"/>
    <property type="match status" value="1"/>
</dbReference>
<evidence type="ECO:0000313" key="10">
    <source>
        <dbReference type="EMBL" id="SGZ38685.1"/>
    </source>
</evidence>
<evidence type="ECO:0000259" key="8">
    <source>
        <dbReference type="Pfam" id="PF02492"/>
    </source>
</evidence>
<keyword evidence="11" id="KW-1185">Reference proteome</keyword>
<comment type="similarity">
    <text evidence="6">Belongs to the SIMIBI class G3E GTPase family. ZNG1 subfamily.</text>
</comment>
<evidence type="ECO:0000313" key="11">
    <source>
        <dbReference type="Proteomes" id="UP000183365"/>
    </source>
</evidence>
<dbReference type="GO" id="GO:0005525">
    <property type="term" value="F:GTP binding"/>
    <property type="evidence" value="ECO:0007669"/>
    <property type="project" value="UniProtKB-KW"/>
</dbReference>
<evidence type="ECO:0000256" key="2">
    <source>
        <dbReference type="ARBA" id="ARBA00022801"/>
    </source>
</evidence>
<dbReference type="SUPFAM" id="SSF90002">
    <property type="entry name" value="Hypothetical protein YjiA, C-terminal domain"/>
    <property type="match status" value="1"/>
</dbReference>
<dbReference type="OrthoDB" id="258627at2759"/>
<evidence type="ECO:0000256" key="6">
    <source>
        <dbReference type="ARBA" id="ARBA00034320"/>
    </source>
</evidence>